<feature type="active site" evidence="5">
    <location>
        <position position="326"/>
    </location>
</feature>
<keyword evidence="1 8" id="KW-0645">Protease</keyword>
<evidence type="ECO:0000256" key="6">
    <source>
        <dbReference type="SAM" id="SignalP"/>
    </source>
</evidence>
<dbReference type="Pfam" id="PF13688">
    <property type="entry name" value="Reprolysin_5"/>
    <property type="match status" value="1"/>
</dbReference>
<proteinExistence type="evidence at transcript level"/>
<feature type="signal peptide" evidence="6">
    <location>
        <begin position="1"/>
        <end position="17"/>
    </location>
</feature>
<feature type="chain" id="PRO_5001516133" evidence="6">
    <location>
        <begin position="18"/>
        <end position="500"/>
    </location>
</feature>
<reference evidence="8" key="1">
    <citation type="submission" date="2014-03" db="EMBL/GenBank/DDBJ databases">
        <title>The sialotranscriptome of Amblyomma triste, Amblyomma parvum and Amblyomma cajennense ticks, uncovered by 454-based RNA-seq.</title>
        <authorList>
            <person name="Garcia G.R."/>
            <person name="Gardinassi L.G."/>
            <person name="Ribeiro J.M."/>
            <person name="Anatrielo E."/>
            <person name="Ferreira B.R."/>
            <person name="Moreira H.N."/>
            <person name="Mafra C."/>
            <person name="Olegario M.M."/>
            <person name="Szabo P.J."/>
            <person name="Miranda-Santos I.K."/>
            <person name="Maruyama S.R."/>
        </authorList>
    </citation>
    <scope>NUCLEOTIDE SEQUENCE</scope>
    <source>
        <strain evidence="8">Araguapaz</strain>
        <tissue evidence="8">Salivary glands</tissue>
    </source>
</reference>
<dbReference type="InterPro" id="IPR024079">
    <property type="entry name" value="MetalloPept_cat_dom_sf"/>
</dbReference>
<dbReference type="EMBL" id="GBBL01001069">
    <property type="protein sequence ID" value="JAC26251.1"/>
    <property type="molecule type" value="mRNA"/>
</dbReference>
<evidence type="ECO:0000256" key="1">
    <source>
        <dbReference type="ARBA" id="ARBA00022670"/>
    </source>
</evidence>
<feature type="binding site" evidence="5">
    <location>
        <position position="329"/>
    </location>
    <ligand>
        <name>Zn(2+)</name>
        <dbReference type="ChEBI" id="CHEBI:29105"/>
        <note>catalytic</note>
    </ligand>
</feature>
<keyword evidence="4 8" id="KW-0482">Metalloprotease</keyword>
<evidence type="ECO:0000256" key="4">
    <source>
        <dbReference type="ARBA" id="ARBA00023049"/>
    </source>
</evidence>
<comment type="caution">
    <text evidence="5">Lacks conserved residue(s) required for the propagation of feature annotation.</text>
</comment>
<dbReference type="PANTHER" id="PTHR11905:SF159">
    <property type="entry name" value="ADAM METALLOPROTEASE"/>
    <property type="match status" value="1"/>
</dbReference>
<dbReference type="Gene3D" id="3.40.1620.60">
    <property type="match status" value="1"/>
</dbReference>
<evidence type="ECO:0000259" key="7">
    <source>
        <dbReference type="PROSITE" id="PS50215"/>
    </source>
</evidence>
<dbReference type="GO" id="GO:0004222">
    <property type="term" value="F:metalloendopeptidase activity"/>
    <property type="evidence" value="ECO:0007669"/>
    <property type="project" value="InterPro"/>
</dbReference>
<keyword evidence="5" id="KW-0479">Metal-binding</keyword>
<dbReference type="AlphaFoldDB" id="A0A023FWL3"/>
<dbReference type="Gene3D" id="3.40.390.10">
    <property type="entry name" value="Collagenase (Catalytic Domain)"/>
    <property type="match status" value="1"/>
</dbReference>
<feature type="binding site" evidence="5">
    <location>
        <position position="325"/>
    </location>
    <ligand>
        <name>Zn(2+)</name>
        <dbReference type="ChEBI" id="CHEBI:29105"/>
        <note>catalytic</note>
    </ligand>
</feature>
<feature type="domain" description="Peptidase M12B" evidence="7">
    <location>
        <begin position="173"/>
        <end position="398"/>
    </location>
</feature>
<keyword evidence="3 5" id="KW-0862">Zinc</keyword>
<evidence type="ECO:0000256" key="2">
    <source>
        <dbReference type="ARBA" id="ARBA00022801"/>
    </source>
</evidence>
<evidence type="ECO:0000256" key="3">
    <source>
        <dbReference type="ARBA" id="ARBA00022833"/>
    </source>
</evidence>
<keyword evidence="2" id="KW-0378">Hydrolase</keyword>
<dbReference type="GO" id="GO:0006509">
    <property type="term" value="P:membrane protein ectodomain proteolysis"/>
    <property type="evidence" value="ECO:0007669"/>
    <property type="project" value="TreeGrafter"/>
</dbReference>
<dbReference type="PROSITE" id="PS50215">
    <property type="entry name" value="ADAM_MEPRO"/>
    <property type="match status" value="1"/>
</dbReference>
<protein>
    <submittedName>
        <fullName evidence="8">Putative tick metalloprotease 1</fullName>
    </submittedName>
</protein>
<name>A0A023FWL3_AMBPA</name>
<organism evidence="8">
    <name type="scientific">Amblyomma parvum</name>
    <name type="common">South American tick</name>
    <dbReference type="NCBI Taxonomy" id="251391"/>
    <lineage>
        <taxon>Eukaryota</taxon>
        <taxon>Metazoa</taxon>
        <taxon>Ecdysozoa</taxon>
        <taxon>Arthropoda</taxon>
        <taxon>Chelicerata</taxon>
        <taxon>Arachnida</taxon>
        <taxon>Acari</taxon>
        <taxon>Parasitiformes</taxon>
        <taxon>Ixodida</taxon>
        <taxon>Ixodoidea</taxon>
        <taxon>Ixodidae</taxon>
        <taxon>Amblyomminae</taxon>
        <taxon>Amblyomma</taxon>
    </lineage>
</organism>
<feature type="binding site" evidence="5">
    <location>
        <position position="335"/>
    </location>
    <ligand>
        <name>Zn(2+)</name>
        <dbReference type="ChEBI" id="CHEBI:29105"/>
        <note>catalytic</note>
    </ligand>
</feature>
<accession>A0A023FWL3</accession>
<dbReference type="SUPFAM" id="SSF55486">
    <property type="entry name" value="Metalloproteases ('zincins'), catalytic domain"/>
    <property type="match status" value="1"/>
</dbReference>
<dbReference type="PANTHER" id="PTHR11905">
    <property type="entry name" value="ADAM A DISINTEGRIN AND METALLOPROTEASE DOMAIN"/>
    <property type="match status" value="1"/>
</dbReference>
<dbReference type="InterPro" id="IPR001590">
    <property type="entry name" value="Peptidase_M12B"/>
</dbReference>
<evidence type="ECO:0000313" key="8">
    <source>
        <dbReference type="EMBL" id="JAC26251.1"/>
    </source>
</evidence>
<dbReference type="GO" id="GO:0046872">
    <property type="term" value="F:metal ion binding"/>
    <property type="evidence" value="ECO:0007669"/>
    <property type="project" value="UniProtKB-KW"/>
</dbReference>
<evidence type="ECO:0000256" key="5">
    <source>
        <dbReference type="PROSITE-ProRule" id="PRU00276"/>
    </source>
</evidence>
<keyword evidence="6" id="KW-0732">Signal</keyword>
<sequence>MVLGIILVLSSFSLRHAAILPEQAAVVYPQVFDVRDDLGTRVLKISDKITLNLKKSSVLPDDFVLIEEREGMPQHTYFNVDALEEDLYHDEKYFASVMVTEEDGSWKVEGVVGPNLKIRPMEEMGRSSEGHYAHLLEPIEEEPDAPTVIGKTIEQAKERPQEQERSIYNVRIIYPEVIVVVDHLFRAGFASTKKMVVYLMIQFNVINLRYRTVAQPEIILIFRAIQISKSHKESYFKFVWPGHNVIDGLESLNELVKYVEARERRFKQFDIVFFITSRDMATVQGPTVEQSLQGLAFVGSVCLRTRVGLGEDRPYTFIGIRIMAHEIGHTLGCSHDGTSVPAHVPGVTSDSNRCPWQHGYLMSYIEENANSMKFSSCCDYSMSLVAWSSKIDCLHKMNSNRTIKQSYHNSSIPGDFLDRDKQCRMTYPKLGRKTYWMRRYGVHHCKAECFVPGEEYGGAANHHWPMLLIDGSVCNAEGWVCINGDCQPKRDRYPARRAGK</sequence>